<dbReference type="PANTHER" id="PTHR43371:SF1">
    <property type="entry name" value="RIBONUCLEOSIDE-DIPHOSPHATE REDUCTASE"/>
    <property type="match status" value="1"/>
</dbReference>
<dbReference type="EC" id="1.17.4.1" evidence="13"/>
<keyword evidence="8" id="KW-0215">Deoxyribonucleotide synthesis</keyword>
<comment type="cofactor">
    <cofactor evidence="1 13">
        <name>adenosylcob(III)alamin</name>
        <dbReference type="ChEBI" id="CHEBI:18408"/>
    </cofactor>
</comment>
<dbReference type="Pfam" id="PF03477">
    <property type="entry name" value="ATP-cone"/>
    <property type="match status" value="1"/>
</dbReference>
<dbReference type="GO" id="GO:0009263">
    <property type="term" value="P:deoxyribonucleotide biosynthetic process"/>
    <property type="evidence" value="ECO:0007669"/>
    <property type="project" value="UniProtKB-KW"/>
</dbReference>
<reference evidence="15" key="1">
    <citation type="journal article" date="2020" name="mSystems">
        <title>Genome- and Community-Level Interaction Insights into Carbon Utilization and Element Cycling Functions of Hydrothermarchaeota in Hydrothermal Sediment.</title>
        <authorList>
            <person name="Zhou Z."/>
            <person name="Liu Y."/>
            <person name="Xu W."/>
            <person name="Pan J."/>
            <person name="Luo Z.H."/>
            <person name="Li M."/>
        </authorList>
    </citation>
    <scope>NUCLEOTIDE SEQUENCE [LARGE SCALE GENOMIC DNA]</scope>
    <source>
        <strain evidence="15">SpSt-16</strain>
    </source>
</reference>
<organism evidence="15">
    <name type="scientific">Ignisphaera aggregans</name>
    <dbReference type="NCBI Taxonomy" id="334771"/>
    <lineage>
        <taxon>Archaea</taxon>
        <taxon>Thermoproteota</taxon>
        <taxon>Thermoprotei</taxon>
        <taxon>Desulfurococcales</taxon>
        <taxon>Desulfurococcaceae</taxon>
        <taxon>Ignisphaera</taxon>
    </lineage>
</organism>
<dbReference type="GO" id="GO:0031419">
    <property type="term" value="F:cobalamin binding"/>
    <property type="evidence" value="ECO:0007669"/>
    <property type="project" value="UniProtKB-KW"/>
</dbReference>
<dbReference type="AlphaFoldDB" id="A0A7C2ZNI0"/>
<sequence>MQDNKRLTTVGSLGPDLTVVKKDGRTEPFNLEKIANSIKKACQHICSSAEIQEIVKTLVDELNRSGATSITTTELADRVVRILISNAVADPKWFEVAKRYELGEVYKDVFRSKEFSFDPKDLELSFSAIKILKSRYLLKDPDTRRYIETPQMLFRRVAKAIALVEYQYCLGKGNDRNYCETVYKVWKDKFYDLLSSLRFLPNSPTLMNAGTRLGLLSACFVIPVRDAIVTQDGEGIYDALRAQAIIFQQGGGTGFDFSELRPAGDTVSSTSGVASGPLSFMKMFDVNTEVIKQGGRRRGANMGIMHVWHPDIEMFVDAKSGRLKDVNLQNFNISVGVYDYFMYSVIKGGMVPCVNPRKTNLRPDLGNDSRFYAMARARNYISDDWVQEEIIKELDQKGGNVWLEDSVIVTVDEAMALAEDNKAIVRYIDSKKIFEKIVRNAWDSGDPGLVYIDTINRRHPTWYLGKISATNPCGEEPLLPWESCNLGSINLEKYVYTDSSGEARIAWEKMAEDLKTVVRFMDDVIDASSWPLKQLEDAAKRTRKIGVGVMGWHHMLIKLGIQYDSVDALYLAYHLAEWIEYNLALASIELARERGAFPAYDPQRYRPTWTTAKPLTEILNIANIRDRPSQKVLKLVSERPRVDWQHVEELRKLYGIRNAALSSIAPTGTISIIADTSPSIEPLFAVAFERHVTVGTFIEINKLFLEYLKKYELDDPRLIKEVAERGSISDLYFLPKTLRSLFRTSYDVDPKYHVLHQAIWQQWVCGGVSKTVNLRFDASIEDVREVFILAWMLGCKGITVYRDKSKRQQVIYVGIKMGQKEKETPSESPAEPIRLRSLAEAIESTAKSACQQCEY</sequence>
<evidence type="ECO:0000259" key="14">
    <source>
        <dbReference type="PROSITE" id="PS51161"/>
    </source>
</evidence>
<evidence type="ECO:0000256" key="9">
    <source>
        <dbReference type="ARBA" id="ARBA00023157"/>
    </source>
</evidence>
<dbReference type="GO" id="GO:0005524">
    <property type="term" value="F:ATP binding"/>
    <property type="evidence" value="ECO:0007669"/>
    <property type="project" value="UniProtKB-UniRule"/>
</dbReference>
<evidence type="ECO:0000256" key="11">
    <source>
        <dbReference type="ARBA" id="ARBA00047754"/>
    </source>
</evidence>
<dbReference type="EMBL" id="DSGT01000006">
    <property type="protein sequence ID" value="HEW52979.1"/>
    <property type="molecule type" value="Genomic_DNA"/>
</dbReference>
<dbReference type="PROSITE" id="PS51161">
    <property type="entry name" value="ATP_CONE"/>
    <property type="match status" value="1"/>
</dbReference>
<dbReference type="InterPro" id="IPR005144">
    <property type="entry name" value="ATP-cone_dom"/>
</dbReference>
<dbReference type="SUPFAM" id="SSF51998">
    <property type="entry name" value="PFL-like glycyl radical enzymes"/>
    <property type="match status" value="1"/>
</dbReference>
<dbReference type="SUPFAM" id="SSF48168">
    <property type="entry name" value="R1 subunit of ribonucleotide reductase, N-terminal domain"/>
    <property type="match status" value="1"/>
</dbReference>
<dbReference type="InterPro" id="IPR013346">
    <property type="entry name" value="NrdE_NrdA_C"/>
</dbReference>
<keyword evidence="9" id="KW-1015">Disulfide bond</keyword>
<dbReference type="PROSITE" id="PS00089">
    <property type="entry name" value="RIBORED_LARGE"/>
    <property type="match status" value="1"/>
</dbReference>
<keyword evidence="13" id="KW-0237">DNA synthesis</keyword>
<keyword evidence="7 13" id="KW-0560">Oxidoreductase</keyword>
<dbReference type="PRINTS" id="PR01183">
    <property type="entry name" value="RIBORDTASEM1"/>
</dbReference>
<dbReference type="GO" id="GO:0004748">
    <property type="term" value="F:ribonucleoside-diphosphate reductase activity, thioredoxin disulfide as acceptor"/>
    <property type="evidence" value="ECO:0007669"/>
    <property type="project" value="UniProtKB-EC"/>
</dbReference>
<dbReference type="Gene3D" id="3.20.70.20">
    <property type="match status" value="1"/>
</dbReference>
<keyword evidence="4 13" id="KW-0846">Cobalamin</keyword>
<evidence type="ECO:0000256" key="3">
    <source>
        <dbReference type="ARBA" id="ARBA00022533"/>
    </source>
</evidence>
<dbReference type="InterPro" id="IPR008926">
    <property type="entry name" value="RNR_R1-su_N"/>
</dbReference>
<name>A0A7C2ZNI0_9CREN</name>
<keyword evidence="3" id="KW-0021">Allosteric enzyme</keyword>
<keyword evidence="10 13" id="KW-0170">Cobalt</keyword>
<evidence type="ECO:0000256" key="2">
    <source>
        <dbReference type="ARBA" id="ARBA00007405"/>
    </source>
</evidence>
<dbReference type="Pfam" id="PF00317">
    <property type="entry name" value="Ribonuc_red_lgN"/>
    <property type="match status" value="1"/>
</dbReference>
<dbReference type="NCBIfam" id="TIGR02504">
    <property type="entry name" value="NrdJ_Z"/>
    <property type="match status" value="1"/>
</dbReference>
<protein>
    <recommendedName>
        <fullName evidence="13">Vitamin B12-dependent ribonucleotide reductase</fullName>
        <ecNumber evidence="13">1.17.4.1</ecNumber>
    </recommendedName>
</protein>
<evidence type="ECO:0000256" key="13">
    <source>
        <dbReference type="RuleBase" id="RU364064"/>
    </source>
</evidence>
<evidence type="ECO:0000256" key="8">
    <source>
        <dbReference type="ARBA" id="ARBA00023116"/>
    </source>
</evidence>
<evidence type="ECO:0000256" key="4">
    <source>
        <dbReference type="ARBA" id="ARBA00022628"/>
    </source>
</evidence>
<proteinExistence type="inferred from homology"/>
<evidence type="ECO:0000256" key="5">
    <source>
        <dbReference type="ARBA" id="ARBA00022741"/>
    </source>
</evidence>
<accession>A0A7C2ZNI0</accession>
<dbReference type="InterPro" id="IPR013344">
    <property type="entry name" value="RNR_NrdJ/NrdZ"/>
</dbReference>
<evidence type="ECO:0000256" key="1">
    <source>
        <dbReference type="ARBA" id="ARBA00001922"/>
    </source>
</evidence>
<dbReference type="GO" id="GO:0071897">
    <property type="term" value="P:DNA biosynthetic process"/>
    <property type="evidence" value="ECO:0007669"/>
    <property type="project" value="UniProtKB-KW"/>
</dbReference>
<comment type="catalytic activity">
    <reaction evidence="11 13">
        <text>a 2'-deoxyribonucleoside 5'-diphosphate + [thioredoxin]-disulfide + H2O = a ribonucleoside 5'-diphosphate + [thioredoxin]-dithiol</text>
        <dbReference type="Rhea" id="RHEA:23252"/>
        <dbReference type="Rhea" id="RHEA-COMP:10698"/>
        <dbReference type="Rhea" id="RHEA-COMP:10700"/>
        <dbReference type="ChEBI" id="CHEBI:15377"/>
        <dbReference type="ChEBI" id="CHEBI:29950"/>
        <dbReference type="ChEBI" id="CHEBI:50058"/>
        <dbReference type="ChEBI" id="CHEBI:57930"/>
        <dbReference type="ChEBI" id="CHEBI:73316"/>
        <dbReference type="EC" id="1.17.4.1"/>
    </reaction>
</comment>
<evidence type="ECO:0000313" key="15">
    <source>
        <dbReference type="EMBL" id="HEW52979.1"/>
    </source>
</evidence>
<evidence type="ECO:0000256" key="7">
    <source>
        <dbReference type="ARBA" id="ARBA00023002"/>
    </source>
</evidence>
<dbReference type="InterPro" id="IPR050862">
    <property type="entry name" value="RdRp_reductase_class-2"/>
</dbReference>
<dbReference type="Pfam" id="PF02867">
    <property type="entry name" value="Ribonuc_red_lgC"/>
    <property type="match status" value="1"/>
</dbReference>
<dbReference type="CDD" id="cd02888">
    <property type="entry name" value="RNR_II_dimer"/>
    <property type="match status" value="1"/>
</dbReference>
<dbReference type="UniPathway" id="UPA00326"/>
<keyword evidence="5 12" id="KW-0547">Nucleotide-binding</keyword>
<feature type="domain" description="ATP-cone" evidence="14">
    <location>
        <begin position="17"/>
        <end position="111"/>
    </location>
</feature>
<keyword evidence="6 12" id="KW-0067">ATP-binding</keyword>
<dbReference type="InterPro" id="IPR000788">
    <property type="entry name" value="RNR_lg_C"/>
</dbReference>
<gene>
    <name evidence="15" type="ORF">ENO77_02245</name>
</gene>
<dbReference type="InterPro" id="IPR013509">
    <property type="entry name" value="RNR_lsu_N"/>
</dbReference>
<evidence type="ECO:0000256" key="12">
    <source>
        <dbReference type="PROSITE-ProRule" id="PRU00492"/>
    </source>
</evidence>
<comment type="caution">
    <text evidence="15">The sequence shown here is derived from an EMBL/GenBank/DDBJ whole genome shotgun (WGS) entry which is preliminary data.</text>
</comment>
<evidence type="ECO:0000256" key="6">
    <source>
        <dbReference type="ARBA" id="ARBA00022840"/>
    </source>
</evidence>
<comment type="similarity">
    <text evidence="2 13">Belongs to the ribonucleoside diphosphate reductase class-2 family.</text>
</comment>
<dbReference type="PANTHER" id="PTHR43371">
    <property type="entry name" value="VITAMIN B12-DEPENDENT RIBONUCLEOTIDE REDUCTASE"/>
    <property type="match status" value="1"/>
</dbReference>
<comment type="function">
    <text evidence="13">Catalyzes the reduction of ribonucleotides to deoxyribonucleotides. May function to provide a pool of deoxyribonucleotide precursors for DNA repair during oxygen limitation and/or for immediate growth after restoration of oxygen.</text>
</comment>
<evidence type="ECO:0000256" key="10">
    <source>
        <dbReference type="ARBA" id="ARBA00023285"/>
    </source>
</evidence>